<dbReference type="EMBL" id="AP004263">
    <property type="protein sequence ID" value="BAC83346.1"/>
    <property type="molecule type" value="Genomic_DNA"/>
</dbReference>
<sequence length="547" mass="60094">MGSTGDEPIIMAGPVPFVDVVVDNAGGAVANKADPGVVLPQEEEYESFVSSLPSNPKLQLLRYQGKWLLQSWVPGIIAIQRGGFAPRRGGGDVVLASLPKCGTTWLKALAFATMARRAHPPAGDEQHPLLRLNPHDCVPSMEKLFAAGLGSKIMDALPSPRLMATHVHHSLLPASITDNPHCKIIYICRDPKDMIVSLWHFVRRRLPEIPFLELFESACEGRCLSSPIWDHILGYWNASKTRPETVLFLRYEELLHDPADSVRKLARFVGQPFSPEEEEASDVEDIVRLCSFEQMKNLEVNRAAGLSPALQQNAYTNGSFFRKGGTGDWANHMTPEMAERAARRHRALEPTPAHWAPPQMGRKLTLSDQINIKRVMFSQKNFYHHLHTALDANTTAITEAAVARRRPAGLGSGIVAVEAAVGLDNGGVEEEAVVLVGHFKDDADNLECDNADDDVPLPFNDAIAAGDTPAVDPGLMEEYGWLPSNPKMHLNCYQGAWVQRTWVPGIIAIQRGGDIVLATLVEKPSLLGHPKFTIVPVRIETGTKDDF</sequence>
<dbReference type="Gene3D" id="3.40.50.300">
    <property type="entry name" value="P-loop containing nucleotide triphosphate hydrolases"/>
    <property type="match status" value="1"/>
</dbReference>
<feature type="domain" description="Sulfotransferase" evidence="4">
    <location>
        <begin position="92"/>
        <end position="342"/>
    </location>
</feature>
<organism evidence="5 6">
    <name type="scientific">Oryza sativa subsp. japonica</name>
    <name type="common">Rice</name>
    <dbReference type="NCBI Taxonomy" id="39947"/>
    <lineage>
        <taxon>Eukaryota</taxon>
        <taxon>Viridiplantae</taxon>
        <taxon>Streptophyta</taxon>
        <taxon>Embryophyta</taxon>
        <taxon>Tracheophyta</taxon>
        <taxon>Spermatophyta</taxon>
        <taxon>Magnoliopsida</taxon>
        <taxon>Liliopsida</taxon>
        <taxon>Poales</taxon>
        <taxon>Poaceae</taxon>
        <taxon>BOP clade</taxon>
        <taxon>Oryzoideae</taxon>
        <taxon>Oryzeae</taxon>
        <taxon>Oryzinae</taxon>
        <taxon>Oryza</taxon>
        <taxon>Oryza sativa</taxon>
    </lineage>
</organism>
<dbReference type="GO" id="GO:0008146">
    <property type="term" value="F:sulfotransferase activity"/>
    <property type="evidence" value="ECO:0007669"/>
    <property type="project" value="InterPro"/>
</dbReference>
<reference evidence="6" key="2">
    <citation type="journal article" date="2008" name="Nucleic Acids Res.">
        <title>The rice annotation project database (RAP-DB): 2008 update.</title>
        <authorList>
            <consortium name="The rice annotation project (RAP)"/>
        </authorList>
    </citation>
    <scope>GENOME REANNOTATION</scope>
    <source>
        <strain evidence="6">cv. Nipponbare</strain>
    </source>
</reference>
<evidence type="ECO:0000256" key="1">
    <source>
        <dbReference type="ARBA" id="ARBA00005771"/>
    </source>
</evidence>
<evidence type="ECO:0000256" key="2">
    <source>
        <dbReference type="ARBA" id="ARBA00022679"/>
    </source>
</evidence>
<comment type="similarity">
    <text evidence="1 3">Belongs to the sulfotransferase 1 family.</text>
</comment>
<dbReference type="Pfam" id="PF00685">
    <property type="entry name" value="Sulfotransfer_1"/>
    <property type="match status" value="1"/>
</dbReference>
<dbReference type="EC" id="2.8.2.-" evidence="3"/>
<protein>
    <recommendedName>
        <fullName evidence="3">Sulfotransferase</fullName>
        <ecNumber evidence="3">2.8.2.-</ecNumber>
    </recommendedName>
</protein>
<evidence type="ECO:0000313" key="5">
    <source>
        <dbReference type="EMBL" id="BAC83346.1"/>
    </source>
</evidence>
<name>Q6ZF61_ORYSJ</name>
<evidence type="ECO:0000259" key="4">
    <source>
        <dbReference type="Pfam" id="PF00685"/>
    </source>
</evidence>
<evidence type="ECO:0000313" key="6">
    <source>
        <dbReference type="Proteomes" id="UP000000763"/>
    </source>
</evidence>
<dbReference type="Proteomes" id="UP000000763">
    <property type="component" value="Chromosome 7"/>
</dbReference>
<dbReference type="SUPFAM" id="SSF52540">
    <property type="entry name" value="P-loop containing nucleoside triphosphate hydrolases"/>
    <property type="match status" value="1"/>
</dbReference>
<accession>Q6ZF61</accession>
<dbReference type="PANTHER" id="PTHR11783">
    <property type="entry name" value="SULFOTRANSFERASE SULT"/>
    <property type="match status" value="1"/>
</dbReference>
<gene>
    <name evidence="5" type="primary">P0022E03.31</name>
</gene>
<keyword evidence="2 3" id="KW-0808">Transferase</keyword>
<reference evidence="6" key="1">
    <citation type="journal article" date="2005" name="Nature">
        <title>The map-based sequence of the rice genome.</title>
        <authorList>
            <consortium name="International rice genome sequencing project (IRGSP)"/>
            <person name="Matsumoto T."/>
            <person name="Wu J."/>
            <person name="Kanamori H."/>
            <person name="Katayose Y."/>
            <person name="Fujisawa M."/>
            <person name="Namiki N."/>
            <person name="Mizuno H."/>
            <person name="Yamamoto K."/>
            <person name="Antonio B.A."/>
            <person name="Baba T."/>
            <person name="Sakata K."/>
            <person name="Nagamura Y."/>
            <person name="Aoki H."/>
            <person name="Arikawa K."/>
            <person name="Arita K."/>
            <person name="Bito T."/>
            <person name="Chiden Y."/>
            <person name="Fujitsuka N."/>
            <person name="Fukunaka R."/>
            <person name="Hamada M."/>
            <person name="Harada C."/>
            <person name="Hayashi A."/>
            <person name="Hijishita S."/>
            <person name="Honda M."/>
            <person name="Hosokawa S."/>
            <person name="Ichikawa Y."/>
            <person name="Idonuma A."/>
            <person name="Iijima M."/>
            <person name="Ikeda M."/>
            <person name="Ikeno M."/>
            <person name="Ito K."/>
            <person name="Ito S."/>
            <person name="Ito T."/>
            <person name="Ito Y."/>
            <person name="Ito Y."/>
            <person name="Iwabuchi A."/>
            <person name="Kamiya K."/>
            <person name="Karasawa W."/>
            <person name="Kurita K."/>
            <person name="Katagiri S."/>
            <person name="Kikuta A."/>
            <person name="Kobayashi H."/>
            <person name="Kobayashi N."/>
            <person name="Machita K."/>
            <person name="Maehara T."/>
            <person name="Masukawa M."/>
            <person name="Mizubayashi T."/>
            <person name="Mukai Y."/>
            <person name="Nagasaki H."/>
            <person name="Nagata Y."/>
            <person name="Naito S."/>
            <person name="Nakashima M."/>
            <person name="Nakama Y."/>
            <person name="Nakamichi Y."/>
            <person name="Nakamura M."/>
            <person name="Meguro A."/>
            <person name="Negishi M."/>
            <person name="Ohta I."/>
            <person name="Ohta T."/>
            <person name="Okamoto M."/>
            <person name="Ono N."/>
            <person name="Saji S."/>
            <person name="Sakaguchi M."/>
            <person name="Sakai K."/>
            <person name="Shibata M."/>
            <person name="Shimokawa T."/>
            <person name="Song J."/>
            <person name="Takazaki Y."/>
            <person name="Terasawa K."/>
            <person name="Tsugane M."/>
            <person name="Tsuji K."/>
            <person name="Ueda S."/>
            <person name="Waki K."/>
            <person name="Yamagata H."/>
            <person name="Yamamoto M."/>
            <person name="Yamamoto S."/>
            <person name="Yamane H."/>
            <person name="Yoshiki S."/>
            <person name="Yoshihara R."/>
            <person name="Yukawa K."/>
            <person name="Zhong H."/>
            <person name="Yano M."/>
            <person name="Yuan Q."/>
            <person name="Ouyang S."/>
            <person name="Liu J."/>
            <person name="Jones K.M."/>
            <person name="Gansberger K."/>
            <person name="Moffat K."/>
            <person name="Hill J."/>
            <person name="Bera J."/>
            <person name="Fadrosh D."/>
            <person name="Jin S."/>
            <person name="Johri S."/>
            <person name="Kim M."/>
            <person name="Overton L."/>
            <person name="Reardon M."/>
            <person name="Tsitrin T."/>
            <person name="Vuong H."/>
            <person name="Weaver B."/>
            <person name="Ciecko A."/>
            <person name="Tallon L."/>
            <person name="Jackson J."/>
            <person name="Pai G."/>
            <person name="Aken S.V."/>
            <person name="Utterback T."/>
            <person name="Reidmuller S."/>
            <person name="Feldblyum T."/>
            <person name="Hsiao J."/>
            <person name="Zismann V."/>
            <person name="Iobst S."/>
            <person name="de Vazeille A.R."/>
            <person name="Buell C.R."/>
            <person name="Ying K."/>
            <person name="Li Y."/>
            <person name="Lu T."/>
            <person name="Huang Y."/>
            <person name="Zhao Q."/>
            <person name="Feng Q."/>
            <person name="Zhang L."/>
            <person name="Zhu J."/>
            <person name="Weng Q."/>
            <person name="Mu J."/>
            <person name="Lu Y."/>
            <person name="Fan D."/>
            <person name="Liu Y."/>
            <person name="Guan J."/>
            <person name="Zhang Y."/>
            <person name="Yu S."/>
            <person name="Liu X."/>
            <person name="Zhang Y."/>
            <person name="Hong G."/>
            <person name="Han B."/>
            <person name="Choisne N."/>
            <person name="Demange N."/>
            <person name="Orjeda G."/>
            <person name="Samain S."/>
            <person name="Cattolico L."/>
            <person name="Pelletier E."/>
            <person name="Couloux A."/>
            <person name="Segurens B."/>
            <person name="Wincker P."/>
            <person name="D'Hont A."/>
            <person name="Scarpelli C."/>
            <person name="Weissenbach J."/>
            <person name="Salanoubat M."/>
            <person name="Quetier F."/>
            <person name="Yu Y."/>
            <person name="Kim H.R."/>
            <person name="Rambo T."/>
            <person name="Currie J."/>
            <person name="Collura K."/>
            <person name="Luo M."/>
            <person name="Yang T."/>
            <person name="Ammiraju J.S.S."/>
            <person name="Engler F."/>
            <person name="Soderlund C."/>
            <person name="Wing R.A."/>
            <person name="Palmer L.E."/>
            <person name="de la Bastide M."/>
            <person name="Spiegel L."/>
            <person name="Nascimento L."/>
            <person name="Zutavern T."/>
            <person name="O'Shaughnessy A."/>
            <person name="Dike S."/>
            <person name="Dedhia N."/>
            <person name="Preston R."/>
            <person name="Balija V."/>
            <person name="McCombie W.R."/>
            <person name="Chow T."/>
            <person name="Chen H."/>
            <person name="Chung M."/>
            <person name="Chen C."/>
            <person name="Shaw J."/>
            <person name="Wu H."/>
            <person name="Hsiao K."/>
            <person name="Chao Y."/>
            <person name="Chu M."/>
            <person name="Cheng C."/>
            <person name="Hour A."/>
            <person name="Lee P."/>
            <person name="Lin S."/>
            <person name="Lin Y."/>
            <person name="Liou J."/>
            <person name="Liu S."/>
            <person name="Hsing Y."/>
            <person name="Raghuvanshi S."/>
            <person name="Mohanty A."/>
            <person name="Bharti A.K."/>
            <person name="Gaur A."/>
            <person name="Gupta V."/>
            <person name="Kumar D."/>
            <person name="Ravi V."/>
            <person name="Vij S."/>
            <person name="Kapur A."/>
            <person name="Khurana P."/>
            <person name="Khurana P."/>
            <person name="Khurana J.P."/>
            <person name="Tyagi A.K."/>
            <person name="Gaikwad K."/>
            <person name="Singh A."/>
            <person name="Dalal V."/>
            <person name="Srivastava S."/>
            <person name="Dixit A."/>
            <person name="Pal A.K."/>
            <person name="Ghazi I.A."/>
            <person name="Yadav M."/>
            <person name="Pandit A."/>
            <person name="Bhargava A."/>
            <person name="Sureshbabu K."/>
            <person name="Batra K."/>
            <person name="Sharma T.R."/>
            <person name="Mohapatra T."/>
            <person name="Singh N.K."/>
            <person name="Messing J."/>
            <person name="Nelson A.B."/>
            <person name="Fuks G."/>
            <person name="Kavchok S."/>
            <person name="Keizer G."/>
            <person name="Linton E."/>
            <person name="Llaca V."/>
            <person name="Song R."/>
            <person name="Tanyolac B."/>
            <person name="Young S."/>
            <person name="Ho-Il K."/>
            <person name="Hahn J.H."/>
            <person name="Sangsakoo G."/>
            <person name="Vanavichit A."/>
            <person name="de Mattos Luiz.A.T."/>
            <person name="Zimmer P.D."/>
            <person name="Malone G."/>
            <person name="Dellagostin O."/>
            <person name="de Oliveira A.C."/>
            <person name="Bevan M."/>
            <person name="Bancroft I."/>
            <person name="Minx P."/>
            <person name="Cordum H."/>
            <person name="Wilson R."/>
            <person name="Cheng Z."/>
            <person name="Jin W."/>
            <person name="Jiang J."/>
            <person name="Leong S.A."/>
            <person name="Iwama H."/>
            <person name="Gojobori T."/>
            <person name="Itoh T."/>
            <person name="Niimura Y."/>
            <person name="Fujii Y."/>
            <person name="Habara T."/>
            <person name="Sakai H."/>
            <person name="Sato Y."/>
            <person name="Wilson G."/>
            <person name="Kumar K."/>
            <person name="McCouch S."/>
            <person name="Juretic N."/>
            <person name="Hoen D."/>
            <person name="Wright S."/>
            <person name="Bruskiewich R."/>
            <person name="Bureau T."/>
            <person name="Miyao A."/>
            <person name="Hirochika H."/>
            <person name="Nishikawa T."/>
            <person name="Kadowaki K."/>
            <person name="Sugiura M."/>
            <person name="Burr B."/>
            <person name="Sasaki T."/>
        </authorList>
    </citation>
    <scope>NUCLEOTIDE SEQUENCE [LARGE SCALE GENOMIC DNA]</scope>
    <source>
        <strain evidence="6">cv. Nipponbare</strain>
    </source>
</reference>
<dbReference type="InterPro" id="IPR027417">
    <property type="entry name" value="P-loop_NTPase"/>
</dbReference>
<dbReference type="AlphaFoldDB" id="Q6ZF61"/>
<proteinExistence type="inferred from homology"/>
<dbReference type="InterPro" id="IPR000863">
    <property type="entry name" value="Sulfotransferase_dom"/>
</dbReference>
<evidence type="ECO:0000256" key="3">
    <source>
        <dbReference type="RuleBase" id="RU361155"/>
    </source>
</evidence>
<dbReference type="HOGENOM" id="CLU_027239_0_1_1"/>